<sequence>MKKIILALLLVSGFASATVNTIDNINGSEGPYKSGRIIVQQTGDGDIYTDQKTGCQWYIISTGTDAKIDLGCFPEFISEEFKK</sequence>
<reference evidence="1" key="1">
    <citation type="submission" date="2021-07" db="EMBL/GenBank/DDBJ databases">
        <authorList>
            <person name="Roth S.J."/>
            <person name="Krukonis G.P."/>
            <person name="Delesalle V.A."/>
        </authorList>
    </citation>
    <scope>NUCLEOTIDE SEQUENCE</scope>
</reference>
<accession>A0AAE7X148</accession>
<dbReference type="GeneID" id="77944155"/>
<protein>
    <submittedName>
        <fullName evidence="1">Uncharacterized protein</fullName>
    </submittedName>
</protein>
<proteinExistence type="predicted"/>
<dbReference type="RefSeq" id="YP_010668031.1">
    <property type="nucleotide sequence ID" value="NC_070952.1"/>
</dbReference>
<organism evidence="1 2">
    <name type="scientific">Erwinia phage AH04</name>
    <dbReference type="NCBI Taxonomy" id="2869569"/>
    <lineage>
        <taxon>Viruses</taxon>
        <taxon>Duplodnaviria</taxon>
        <taxon>Heunggongvirae</taxon>
        <taxon>Uroviricota</taxon>
        <taxon>Caudoviricetes</taxon>
        <taxon>Chimalliviridae</taxon>
        <taxon>Meadowvirus</taxon>
        <taxon>Meadowvirus AH04</taxon>
    </lineage>
</organism>
<name>A0AAE7X148_9CAUD</name>
<dbReference type="KEGG" id="vg:77944155"/>
<gene>
    <name evidence="1" type="primary">277</name>
    <name evidence="1" type="ORF">AH04_277</name>
</gene>
<dbReference type="Proteomes" id="UP000827517">
    <property type="component" value="Segment"/>
</dbReference>
<dbReference type="EMBL" id="MZ501267">
    <property type="protein sequence ID" value="QZA70750.1"/>
    <property type="molecule type" value="Genomic_DNA"/>
</dbReference>
<evidence type="ECO:0000313" key="1">
    <source>
        <dbReference type="EMBL" id="QZA70750.1"/>
    </source>
</evidence>
<evidence type="ECO:0000313" key="2">
    <source>
        <dbReference type="Proteomes" id="UP000827517"/>
    </source>
</evidence>
<keyword evidence="2" id="KW-1185">Reference proteome</keyword>